<dbReference type="SUPFAM" id="SSF51045">
    <property type="entry name" value="WW domain"/>
    <property type="match status" value="1"/>
</dbReference>
<protein>
    <recommendedName>
        <fullName evidence="4">WW domain-containing protein</fullName>
    </recommendedName>
</protein>
<dbReference type="InterPro" id="IPR036020">
    <property type="entry name" value="WW_dom_sf"/>
</dbReference>
<dbReference type="PANTHER" id="PTHR14791:SF39">
    <property type="entry name" value="OS12G0233100 PROTEIN"/>
    <property type="match status" value="1"/>
</dbReference>
<feature type="domain" description="WW" evidence="4">
    <location>
        <begin position="104"/>
        <end position="138"/>
    </location>
</feature>
<dbReference type="GO" id="GO:0005737">
    <property type="term" value="C:cytoplasm"/>
    <property type="evidence" value="ECO:0007669"/>
    <property type="project" value="UniProtKB-SubCell"/>
</dbReference>
<organism evidence="5 6">
    <name type="scientific">Eleusine coracana subsp. coracana</name>
    <dbReference type="NCBI Taxonomy" id="191504"/>
    <lineage>
        <taxon>Eukaryota</taxon>
        <taxon>Viridiplantae</taxon>
        <taxon>Streptophyta</taxon>
        <taxon>Embryophyta</taxon>
        <taxon>Tracheophyta</taxon>
        <taxon>Spermatophyta</taxon>
        <taxon>Magnoliopsida</taxon>
        <taxon>Liliopsida</taxon>
        <taxon>Poales</taxon>
        <taxon>Poaceae</taxon>
        <taxon>PACMAD clade</taxon>
        <taxon>Chloridoideae</taxon>
        <taxon>Cynodonteae</taxon>
        <taxon>Eleusininae</taxon>
        <taxon>Eleusine</taxon>
    </lineage>
</organism>
<comment type="subcellular location">
    <subcellularLocation>
        <location evidence="1">Cytoplasm</location>
    </subcellularLocation>
</comment>
<sequence length="236" mass="25958">MSRAAEQRLVVVVASCTSSHASKPRSSMTTEFLRVKYHQGGNLRKRMEVQPELSLGPTWPPGWAPAMSSSSESDGSSRKKRKHYLWEEPPPVSYGSLDLQLNNDPLPLDWEQCLDLQSGKMYYLNRKTLKKSWTRPREQSVNLDLNMSTIAATDISVAAPGEEEQKKPDAMTSGGNMVAGCANCHLLVMLSKSSPSCPNCKFVQPLASATSPQPVVAAHRRLDAAVKPLETLSLLH</sequence>
<dbReference type="SMART" id="SM00456">
    <property type="entry name" value="WW"/>
    <property type="match status" value="1"/>
</dbReference>
<accession>A0AAV5BPQ9</accession>
<reference evidence="5" key="1">
    <citation type="journal article" date="2018" name="DNA Res.">
        <title>Multiple hybrid de novo genome assembly of finger millet, an orphan allotetraploid crop.</title>
        <authorList>
            <person name="Hatakeyama M."/>
            <person name="Aluri S."/>
            <person name="Balachadran M.T."/>
            <person name="Sivarajan S.R."/>
            <person name="Patrignani A."/>
            <person name="Gruter S."/>
            <person name="Poveda L."/>
            <person name="Shimizu-Inatsugi R."/>
            <person name="Baeten J."/>
            <person name="Francoijs K.J."/>
            <person name="Nataraja K.N."/>
            <person name="Reddy Y.A.N."/>
            <person name="Phadnis S."/>
            <person name="Ravikumar R.L."/>
            <person name="Schlapbach R."/>
            <person name="Sreeman S.M."/>
            <person name="Shimizu K.K."/>
        </authorList>
    </citation>
    <scope>NUCLEOTIDE SEQUENCE</scope>
</reference>
<keyword evidence="2" id="KW-0963">Cytoplasm</keyword>
<proteinExistence type="predicted"/>
<reference evidence="5" key="2">
    <citation type="submission" date="2021-12" db="EMBL/GenBank/DDBJ databases">
        <title>Resequencing data analysis of finger millet.</title>
        <authorList>
            <person name="Hatakeyama M."/>
            <person name="Aluri S."/>
            <person name="Balachadran M.T."/>
            <person name="Sivarajan S.R."/>
            <person name="Poveda L."/>
            <person name="Shimizu-Inatsugi R."/>
            <person name="Schlapbach R."/>
            <person name="Sreeman S.M."/>
            <person name="Shimizu K.K."/>
        </authorList>
    </citation>
    <scope>NUCLEOTIDE SEQUENCE</scope>
</reference>
<dbReference type="AlphaFoldDB" id="A0AAV5BPQ9"/>
<evidence type="ECO:0000313" key="6">
    <source>
        <dbReference type="Proteomes" id="UP001054889"/>
    </source>
</evidence>
<dbReference type="Gene3D" id="2.20.70.10">
    <property type="match status" value="1"/>
</dbReference>
<dbReference type="InterPro" id="IPR051105">
    <property type="entry name" value="WWC/KIBRA_Hippo_Reg"/>
</dbReference>
<dbReference type="Proteomes" id="UP001054889">
    <property type="component" value="Unassembled WGS sequence"/>
</dbReference>
<evidence type="ECO:0000256" key="1">
    <source>
        <dbReference type="ARBA" id="ARBA00004496"/>
    </source>
</evidence>
<feature type="region of interest" description="Disordered" evidence="3">
    <location>
        <begin position="54"/>
        <end position="82"/>
    </location>
</feature>
<dbReference type="PANTHER" id="PTHR14791">
    <property type="entry name" value="BOMB/KIRA PROTEINS"/>
    <property type="match status" value="1"/>
</dbReference>
<name>A0AAV5BPQ9_ELECO</name>
<comment type="caution">
    <text evidence="5">The sequence shown here is derived from an EMBL/GenBank/DDBJ whole genome shotgun (WGS) entry which is preliminary data.</text>
</comment>
<dbReference type="Pfam" id="PF00397">
    <property type="entry name" value="WW"/>
    <property type="match status" value="1"/>
</dbReference>
<evidence type="ECO:0000256" key="3">
    <source>
        <dbReference type="SAM" id="MobiDB-lite"/>
    </source>
</evidence>
<dbReference type="CDD" id="cd00201">
    <property type="entry name" value="WW"/>
    <property type="match status" value="1"/>
</dbReference>
<gene>
    <name evidence="5" type="primary">ga03658</name>
    <name evidence="5" type="ORF">PR202_ga03658</name>
</gene>
<dbReference type="EMBL" id="BQKI01000002">
    <property type="protein sequence ID" value="GJM87680.1"/>
    <property type="molecule type" value="Genomic_DNA"/>
</dbReference>
<evidence type="ECO:0000313" key="5">
    <source>
        <dbReference type="EMBL" id="GJM87680.1"/>
    </source>
</evidence>
<evidence type="ECO:0000256" key="2">
    <source>
        <dbReference type="ARBA" id="ARBA00022490"/>
    </source>
</evidence>
<dbReference type="InterPro" id="IPR001202">
    <property type="entry name" value="WW_dom"/>
</dbReference>
<dbReference type="PROSITE" id="PS50020">
    <property type="entry name" value="WW_DOMAIN_2"/>
    <property type="match status" value="1"/>
</dbReference>
<keyword evidence="6" id="KW-1185">Reference proteome</keyword>
<evidence type="ECO:0000259" key="4">
    <source>
        <dbReference type="PROSITE" id="PS50020"/>
    </source>
</evidence>